<evidence type="ECO:0000256" key="2">
    <source>
        <dbReference type="ARBA" id="ARBA00022679"/>
    </source>
</evidence>
<evidence type="ECO:0000256" key="11">
    <source>
        <dbReference type="ARBA" id="ARBA00066369"/>
    </source>
</evidence>
<keyword evidence="3" id="KW-0547">Nucleotide-binding</keyword>
<dbReference type="InterPro" id="IPR002173">
    <property type="entry name" value="Carboh/pur_kinase_PfkB_CS"/>
</dbReference>
<dbReference type="CDD" id="cd01166">
    <property type="entry name" value="KdgK"/>
    <property type="match status" value="1"/>
</dbReference>
<dbReference type="InterPro" id="IPR029056">
    <property type="entry name" value="Ribokinase-like"/>
</dbReference>
<evidence type="ECO:0000256" key="8">
    <source>
        <dbReference type="ARBA" id="ARBA00044254"/>
    </source>
</evidence>
<evidence type="ECO:0000256" key="13">
    <source>
        <dbReference type="ARBA" id="ARBA00075711"/>
    </source>
</evidence>
<dbReference type="PROSITE" id="PS00584">
    <property type="entry name" value="PFKB_KINASES_2"/>
    <property type="match status" value="1"/>
</dbReference>
<keyword evidence="6" id="KW-0119">Carbohydrate metabolism</keyword>
<dbReference type="Gene3D" id="3.40.1190.20">
    <property type="match status" value="1"/>
</dbReference>
<protein>
    <recommendedName>
        <fullName evidence="12">2-dehydro-3-deoxygluconokinase</fullName>
        <ecNumber evidence="11">2.7.1.45</ecNumber>
    </recommendedName>
    <alternativeName>
        <fullName evidence="13">2-keto-3-deoxygluconokinase</fullName>
    </alternativeName>
    <alternativeName>
        <fullName evidence="14">3-deoxy-2-oxo-D-gluconate kinase</fullName>
    </alternativeName>
    <alternativeName>
        <fullName evidence="8">KDG kinase</fullName>
    </alternativeName>
</protein>
<dbReference type="AlphaFoldDB" id="A0AAU6TFQ0"/>
<dbReference type="SUPFAM" id="SSF53613">
    <property type="entry name" value="Ribokinase-like"/>
    <property type="match status" value="1"/>
</dbReference>
<proteinExistence type="inferred from homology"/>
<dbReference type="GO" id="GO:0005524">
    <property type="term" value="F:ATP binding"/>
    <property type="evidence" value="ECO:0007669"/>
    <property type="project" value="UniProtKB-KW"/>
</dbReference>
<evidence type="ECO:0000256" key="1">
    <source>
        <dbReference type="ARBA" id="ARBA00010688"/>
    </source>
</evidence>
<dbReference type="GO" id="GO:0019698">
    <property type="term" value="P:D-galacturonate catabolic process"/>
    <property type="evidence" value="ECO:0007669"/>
    <property type="project" value="TreeGrafter"/>
</dbReference>
<evidence type="ECO:0000256" key="14">
    <source>
        <dbReference type="ARBA" id="ARBA00080545"/>
    </source>
</evidence>
<feature type="domain" description="Carbohydrate kinase PfkB" evidence="15">
    <location>
        <begin position="7"/>
        <end position="317"/>
    </location>
</feature>
<evidence type="ECO:0000256" key="5">
    <source>
        <dbReference type="ARBA" id="ARBA00022840"/>
    </source>
</evidence>
<evidence type="ECO:0000256" key="10">
    <source>
        <dbReference type="ARBA" id="ARBA00054997"/>
    </source>
</evidence>
<comment type="pathway">
    <text evidence="7">Carbohydrate acid metabolism; 2-dehydro-3-deoxy-D-gluconate degradation; D-glyceraldehyde 3-phosphate and pyruvate from 2-dehydro-3-deoxy-D-gluconate: step 1/2.</text>
</comment>
<dbReference type="EC" id="2.7.1.45" evidence="11"/>
<keyword evidence="5" id="KW-0067">ATP-binding</keyword>
<dbReference type="GO" id="GO:0008673">
    <property type="term" value="F:2-dehydro-3-deoxygluconokinase activity"/>
    <property type="evidence" value="ECO:0007669"/>
    <property type="project" value="UniProtKB-EC"/>
</dbReference>
<name>A0AAU6TFQ0_UNCXX</name>
<evidence type="ECO:0000256" key="9">
    <source>
        <dbReference type="ARBA" id="ARBA00050729"/>
    </source>
</evidence>
<keyword evidence="2" id="KW-0808">Transferase</keyword>
<dbReference type="EMBL" id="CP095342">
    <property type="protein sequence ID" value="XAG60356.1"/>
    <property type="molecule type" value="Genomic_DNA"/>
</dbReference>
<sequence>MTDSSHTKIAFFGECMIELSGDPIRKGFGGDTLNTALYLSRLTNQQPVRVSYATGLGEDVLSQELLENWQQEGIATDLVEIFPAQLPGLYMVQTDQEGERSFLYWRDSAAVKSYFSTSSLNKLESAITNQELDYLYLSGISIAILNDDSKVRLKKALSLFSQGGGKIIFDNNFRPQLWSAEEAKHWYSQILPLVDIALITEDDDVLVWGEEESAEQRCLSFGCPEIVIKRGCEPCKLVWSQGDDKQNLRHQNIEKQSAYVAAEKVEKVIDTCAAGDSFAAGYLAGRLTGQSCEQSAQLGHRLAATVIQYPGAIIPNDAMAHLIR</sequence>
<keyword evidence="4 16" id="KW-0418">Kinase</keyword>
<comment type="function">
    <text evidence="10">Catalyzes the phosphorylation of 2-keto-3-deoxygluconate (KDG) to produce 2-keto-3-deoxy-6-phosphogluconate (KDPG).</text>
</comment>
<dbReference type="InterPro" id="IPR050306">
    <property type="entry name" value="PfkB_Carbo_kinase"/>
</dbReference>
<dbReference type="FunFam" id="3.40.1190.20:FF:000011">
    <property type="entry name" value="2-dehydro-3-deoxygluconokinase, putative"/>
    <property type="match status" value="1"/>
</dbReference>
<evidence type="ECO:0000256" key="7">
    <source>
        <dbReference type="ARBA" id="ARBA00043951"/>
    </source>
</evidence>
<evidence type="ECO:0000256" key="12">
    <source>
        <dbReference type="ARBA" id="ARBA00067931"/>
    </source>
</evidence>
<dbReference type="GO" id="GO:0005829">
    <property type="term" value="C:cytosol"/>
    <property type="evidence" value="ECO:0007669"/>
    <property type="project" value="TreeGrafter"/>
</dbReference>
<evidence type="ECO:0000256" key="4">
    <source>
        <dbReference type="ARBA" id="ARBA00022777"/>
    </source>
</evidence>
<comment type="similarity">
    <text evidence="1">Belongs to the carbohydrate kinase PfkB family.</text>
</comment>
<dbReference type="InterPro" id="IPR011611">
    <property type="entry name" value="PfkB_dom"/>
</dbReference>
<dbReference type="Pfam" id="PF00294">
    <property type="entry name" value="PfkB"/>
    <property type="match status" value="1"/>
</dbReference>
<accession>A0AAU6TFQ0</accession>
<gene>
    <name evidence="16" type="ORF">MRL64_08365</name>
</gene>
<evidence type="ECO:0000256" key="6">
    <source>
        <dbReference type="ARBA" id="ARBA00023277"/>
    </source>
</evidence>
<evidence type="ECO:0000256" key="3">
    <source>
        <dbReference type="ARBA" id="ARBA00022741"/>
    </source>
</evidence>
<dbReference type="GO" id="GO:0042840">
    <property type="term" value="P:D-glucuronate catabolic process"/>
    <property type="evidence" value="ECO:0007669"/>
    <property type="project" value="TreeGrafter"/>
</dbReference>
<reference evidence="16" key="1">
    <citation type="submission" date="2022-03" db="EMBL/GenBank/DDBJ databases">
        <title>Sea Food Isolates.</title>
        <authorList>
            <person name="Li c."/>
        </authorList>
    </citation>
    <scope>NUCLEOTIDE SEQUENCE</scope>
    <source>
        <strain evidence="16">19MO02SH05</strain>
    </source>
</reference>
<comment type="catalytic activity">
    <reaction evidence="9">
        <text>2-dehydro-3-deoxy-D-gluconate + ATP = 2-dehydro-3-deoxy-6-phospho-D-gluconate + ADP + H(+)</text>
        <dbReference type="Rhea" id="RHEA:14797"/>
        <dbReference type="ChEBI" id="CHEBI:15378"/>
        <dbReference type="ChEBI" id="CHEBI:30616"/>
        <dbReference type="ChEBI" id="CHEBI:57569"/>
        <dbReference type="ChEBI" id="CHEBI:57990"/>
        <dbReference type="ChEBI" id="CHEBI:456216"/>
        <dbReference type="EC" id="2.7.1.45"/>
    </reaction>
</comment>
<dbReference type="PANTHER" id="PTHR43085">
    <property type="entry name" value="HEXOKINASE FAMILY MEMBER"/>
    <property type="match status" value="1"/>
</dbReference>
<evidence type="ECO:0000313" key="16">
    <source>
        <dbReference type="EMBL" id="XAG60356.1"/>
    </source>
</evidence>
<dbReference type="PANTHER" id="PTHR43085:SF15">
    <property type="entry name" value="2-DEHYDRO-3-DEOXYGLUCONOKINASE"/>
    <property type="match status" value="1"/>
</dbReference>
<organism evidence="16">
    <name type="scientific">bacterium 19MO02SH05</name>
    <dbReference type="NCBI Taxonomy" id="2920696"/>
    <lineage>
        <taxon>Bacteria</taxon>
    </lineage>
</organism>
<evidence type="ECO:0000259" key="15">
    <source>
        <dbReference type="Pfam" id="PF00294"/>
    </source>
</evidence>
<dbReference type="GO" id="GO:0006974">
    <property type="term" value="P:DNA damage response"/>
    <property type="evidence" value="ECO:0007669"/>
    <property type="project" value="TreeGrafter"/>
</dbReference>